<sequence length="198" mass="21157">MKRVLGIVGSPRRGGNTDILVASILDGARAAGASTETVFLGGLTIRECDGCHACWRGAGCPKQDDMNGLYRAIAAADALVLGTPVYWYAPTALMKGFVDRLVFYNCDRNRGDVSGKRAAVVVPYEEDDPATAAPVVEFFARSLHYLEMELAGTAVVGGMARKGQVLEREDALQSAVELGRKLVDGGRLREGQFSTGME</sequence>
<evidence type="ECO:0000313" key="4">
    <source>
        <dbReference type="EMBL" id="MDT8899885.1"/>
    </source>
</evidence>
<dbReference type="RefSeq" id="WP_413778451.1">
    <property type="nucleotide sequence ID" value="NZ_JAUOZS010000001.1"/>
</dbReference>
<feature type="domain" description="NADPH-dependent FMN reductase-like" evidence="3">
    <location>
        <begin position="3"/>
        <end position="121"/>
    </location>
</feature>
<keyword evidence="1" id="KW-0285">Flavoprotein</keyword>
<name>A0ABU3NST5_9FIRM</name>
<evidence type="ECO:0000259" key="3">
    <source>
        <dbReference type="Pfam" id="PF03358"/>
    </source>
</evidence>
<dbReference type="EMBL" id="JAUOZS010000001">
    <property type="protein sequence ID" value="MDT8899885.1"/>
    <property type="molecule type" value="Genomic_DNA"/>
</dbReference>
<keyword evidence="5" id="KW-1185">Reference proteome</keyword>
<gene>
    <name evidence="4" type="ORF">Q4T40_01295</name>
</gene>
<proteinExistence type="predicted"/>
<dbReference type="Gene3D" id="3.40.50.360">
    <property type="match status" value="1"/>
</dbReference>
<dbReference type="PANTHER" id="PTHR43278">
    <property type="entry name" value="NAD(P)H-DEPENDENT FMN-CONTAINING OXIDOREDUCTASE YWQN-RELATED"/>
    <property type="match status" value="1"/>
</dbReference>
<protein>
    <submittedName>
        <fullName evidence="4">Flavodoxin family protein</fullName>
    </submittedName>
</protein>
<accession>A0ABU3NST5</accession>
<dbReference type="InterPro" id="IPR029039">
    <property type="entry name" value="Flavoprotein-like_sf"/>
</dbReference>
<evidence type="ECO:0000256" key="1">
    <source>
        <dbReference type="ARBA" id="ARBA00022630"/>
    </source>
</evidence>
<dbReference type="PANTHER" id="PTHR43278:SF2">
    <property type="entry name" value="IRON-SULFUR FLAVOPROTEIN"/>
    <property type="match status" value="1"/>
</dbReference>
<evidence type="ECO:0000313" key="5">
    <source>
        <dbReference type="Proteomes" id="UP001254848"/>
    </source>
</evidence>
<comment type="caution">
    <text evidence="4">The sequence shown here is derived from an EMBL/GenBank/DDBJ whole genome shotgun (WGS) entry which is preliminary data.</text>
</comment>
<dbReference type="SUPFAM" id="SSF52218">
    <property type="entry name" value="Flavoproteins"/>
    <property type="match status" value="1"/>
</dbReference>
<reference evidence="4 5" key="1">
    <citation type="submission" date="2023-07" db="EMBL/GenBank/DDBJ databases">
        <title>The novel representative of Negativicutes class, Anaeroselena agilis gen. nov. sp. nov.</title>
        <authorList>
            <person name="Prokofeva M.I."/>
            <person name="Elcheninov A.G."/>
            <person name="Klyukina A."/>
            <person name="Kublanov I.V."/>
            <person name="Frolov E.N."/>
            <person name="Podosokorskaya O.A."/>
        </authorList>
    </citation>
    <scope>NUCLEOTIDE SEQUENCE [LARGE SCALE GENOMIC DNA]</scope>
    <source>
        <strain evidence="4 5">4137-cl</strain>
    </source>
</reference>
<dbReference type="Pfam" id="PF03358">
    <property type="entry name" value="FMN_red"/>
    <property type="match status" value="1"/>
</dbReference>
<evidence type="ECO:0000256" key="2">
    <source>
        <dbReference type="ARBA" id="ARBA00022643"/>
    </source>
</evidence>
<organism evidence="4 5">
    <name type="scientific">Anaeroselena agilis</name>
    <dbReference type="NCBI Taxonomy" id="3063788"/>
    <lineage>
        <taxon>Bacteria</taxon>
        <taxon>Bacillati</taxon>
        <taxon>Bacillota</taxon>
        <taxon>Negativicutes</taxon>
        <taxon>Acetonemataceae</taxon>
        <taxon>Anaeroselena</taxon>
    </lineage>
</organism>
<dbReference type="InterPro" id="IPR051796">
    <property type="entry name" value="ISF_SsuE-like"/>
</dbReference>
<dbReference type="InterPro" id="IPR005025">
    <property type="entry name" value="FMN_Rdtase-like_dom"/>
</dbReference>
<keyword evidence="2" id="KW-0288">FMN</keyword>
<dbReference type="Proteomes" id="UP001254848">
    <property type="component" value="Unassembled WGS sequence"/>
</dbReference>